<evidence type="ECO:0000256" key="1">
    <source>
        <dbReference type="SAM" id="MobiDB-lite"/>
    </source>
</evidence>
<accession>U4LPP7</accession>
<gene>
    <name evidence="2" type="ORF">PCON_10411</name>
</gene>
<dbReference type="OrthoDB" id="5411041at2759"/>
<protein>
    <submittedName>
        <fullName evidence="2">Uncharacterized protein</fullName>
    </submittedName>
</protein>
<dbReference type="Proteomes" id="UP000018144">
    <property type="component" value="Unassembled WGS sequence"/>
</dbReference>
<evidence type="ECO:0000313" key="3">
    <source>
        <dbReference type="Proteomes" id="UP000018144"/>
    </source>
</evidence>
<organism evidence="2 3">
    <name type="scientific">Pyronema omphalodes (strain CBS 100304)</name>
    <name type="common">Pyronema confluens</name>
    <dbReference type="NCBI Taxonomy" id="1076935"/>
    <lineage>
        <taxon>Eukaryota</taxon>
        <taxon>Fungi</taxon>
        <taxon>Dikarya</taxon>
        <taxon>Ascomycota</taxon>
        <taxon>Pezizomycotina</taxon>
        <taxon>Pezizomycetes</taxon>
        <taxon>Pezizales</taxon>
        <taxon>Pyronemataceae</taxon>
        <taxon>Pyronema</taxon>
    </lineage>
</organism>
<dbReference type="EMBL" id="HF935561">
    <property type="protein sequence ID" value="CCX31280.1"/>
    <property type="molecule type" value="Genomic_DNA"/>
</dbReference>
<dbReference type="eggNOG" id="ENOG502SD8H">
    <property type="taxonomic scope" value="Eukaryota"/>
</dbReference>
<evidence type="ECO:0000313" key="2">
    <source>
        <dbReference type="EMBL" id="CCX31280.1"/>
    </source>
</evidence>
<dbReference type="OMA" id="SEAIWAQ"/>
<feature type="compositionally biased region" description="Low complexity" evidence="1">
    <location>
        <begin position="1"/>
        <end position="11"/>
    </location>
</feature>
<keyword evidence="3" id="KW-1185">Reference proteome</keyword>
<feature type="compositionally biased region" description="Pro residues" evidence="1">
    <location>
        <begin position="12"/>
        <end position="21"/>
    </location>
</feature>
<sequence>MATSSTSSTAPPSGPVGPSPPSMEQLLARQTEYQDLQYKVALGMVILGPILIALPPRKLDHYTFGLGMVWLYTLNEVSKHHGGKTIVERVFAPSSATQEKERSLEQEIKKGWLGESVFAQYREREEEGKGIGEMIMESVWDVWQQRDKRSLTREQEEEEEMPLRERVKKVQEEREKVRERALVEELVKRT</sequence>
<reference evidence="2 3" key="1">
    <citation type="journal article" date="2013" name="PLoS Genet.">
        <title>The genome and development-dependent transcriptomes of Pyronema confluens: a window into fungal evolution.</title>
        <authorList>
            <person name="Traeger S."/>
            <person name="Altegoer F."/>
            <person name="Freitag M."/>
            <person name="Gabaldon T."/>
            <person name="Kempken F."/>
            <person name="Kumar A."/>
            <person name="Marcet-Houben M."/>
            <person name="Poggeler S."/>
            <person name="Stajich J.E."/>
            <person name="Nowrousian M."/>
        </authorList>
    </citation>
    <scope>NUCLEOTIDE SEQUENCE [LARGE SCALE GENOMIC DNA]</scope>
    <source>
        <strain evidence="3">CBS 100304</strain>
        <tissue evidence="2">Vegetative mycelium</tissue>
    </source>
</reference>
<proteinExistence type="predicted"/>
<dbReference type="AlphaFoldDB" id="U4LPP7"/>
<name>U4LPP7_PYROM</name>
<feature type="region of interest" description="Disordered" evidence="1">
    <location>
        <begin position="1"/>
        <end position="22"/>
    </location>
</feature>